<comment type="caution">
    <text evidence="3">The sequence shown here is derived from an EMBL/GenBank/DDBJ whole genome shotgun (WGS) entry which is preliminary data.</text>
</comment>
<organism evidence="3 4">
    <name type="scientific">Pseudooceanicola lipolyticus</name>
    <dbReference type="NCBI Taxonomy" id="2029104"/>
    <lineage>
        <taxon>Bacteria</taxon>
        <taxon>Pseudomonadati</taxon>
        <taxon>Pseudomonadota</taxon>
        <taxon>Alphaproteobacteria</taxon>
        <taxon>Rhodobacterales</taxon>
        <taxon>Paracoccaceae</taxon>
        <taxon>Pseudooceanicola</taxon>
    </lineage>
</organism>
<feature type="region of interest" description="Disordered" evidence="1">
    <location>
        <begin position="178"/>
        <end position="200"/>
    </location>
</feature>
<accession>A0A2M8IYZ8</accession>
<sequence>MLRFLLLLPVLALMAACATKDPMTEPLADLGAYRLGHNVLFASKARKGPVSRDAAPEEWEAVMRSAVQRRFGEYQGNQLYHFGISVEGYMLAPPGVPFLYKPKSALIINVTVWDDAANAKLNPEPKQFTIFESTTGGSFLAGSGHMRSKEEQMAGLAANAVNQIEDWMVAQKEAEGWFQPRPGAATTATVSPDQVQPPAE</sequence>
<evidence type="ECO:0000313" key="4">
    <source>
        <dbReference type="Proteomes" id="UP000231553"/>
    </source>
</evidence>
<evidence type="ECO:0000256" key="2">
    <source>
        <dbReference type="SAM" id="SignalP"/>
    </source>
</evidence>
<dbReference type="PROSITE" id="PS51257">
    <property type="entry name" value="PROKAR_LIPOPROTEIN"/>
    <property type="match status" value="1"/>
</dbReference>
<evidence type="ECO:0000256" key="1">
    <source>
        <dbReference type="SAM" id="MobiDB-lite"/>
    </source>
</evidence>
<dbReference type="Proteomes" id="UP000231553">
    <property type="component" value="Unassembled WGS sequence"/>
</dbReference>
<gene>
    <name evidence="3" type="ORF">CVM52_15690</name>
</gene>
<keyword evidence="4" id="KW-1185">Reference proteome</keyword>
<name>A0A2M8IYZ8_9RHOB</name>
<dbReference type="AlphaFoldDB" id="A0A2M8IYZ8"/>
<reference evidence="3 4" key="1">
    <citation type="journal article" date="2018" name="Int. J. Syst. Evol. Microbiol.">
        <title>Pseudooceanicola lipolyticus sp. nov., a marine alphaproteobacterium, reclassification of Oceanicola flagellatus as Pseudooceanicola flagellatus comb. nov. and emended description of the genus Pseudooceanicola.</title>
        <authorList>
            <person name="Huang M.-M."/>
            <person name="Guo L.-L."/>
            <person name="Wu Y.-H."/>
            <person name="Lai Q.-L."/>
            <person name="Shao Z.-Z."/>
            <person name="Wang C.-S."/>
            <person name="Wu M."/>
            <person name="Xu X.-W."/>
        </authorList>
    </citation>
    <scope>NUCLEOTIDE SEQUENCE [LARGE SCALE GENOMIC DNA]</scope>
    <source>
        <strain evidence="3 4">157</strain>
    </source>
</reference>
<protein>
    <recommendedName>
        <fullName evidence="5">DUF4136 domain-containing protein</fullName>
    </recommendedName>
</protein>
<feature type="signal peptide" evidence="2">
    <location>
        <begin position="1"/>
        <end position="20"/>
    </location>
</feature>
<proteinExistence type="predicted"/>
<evidence type="ECO:0000313" key="3">
    <source>
        <dbReference type="EMBL" id="PJE35742.1"/>
    </source>
</evidence>
<keyword evidence="2" id="KW-0732">Signal</keyword>
<dbReference type="RefSeq" id="WP_100163426.1">
    <property type="nucleotide sequence ID" value="NZ_PGTB01000074.1"/>
</dbReference>
<dbReference type="EMBL" id="PGTB01000074">
    <property type="protein sequence ID" value="PJE35742.1"/>
    <property type="molecule type" value="Genomic_DNA"/>
</dbReference>
<dbReference type="OrthoDB" id="7834608at2"/>
<feature type="chain" id="PRO_5014993225" description="DUF4136 domain-containing protein" evidence="2">
    <location>
        <begin position="21"/>
        <end position="200"/>
    </location>
</feature>
<evidence type="ECO:0008006" key="5">
    <source>
        <dbReference type="Google" id="ProtNLM"/>
    </source>
</evidence>